<protein>
    <submittedName>
        <fullName evidence="5">Oxidoreductase</fullName>
    </submittedName>
</protein>
<dbReference type="GO" id="GO:0050661">
    <property type="term" value="F:NADP binding"/>
    <property type="evidence" value="ECO:0007669"/>
    <property type="project" value="InterPro"/>
</dbReference>
<dbReference type="InterPro" id="IPR051265">
    <property type="entry name" value="HIBADH-related_NP60_sf"/>
</dbReference>
<dbReference type="RefSeq" id="WP_163920925.1">
    <property type="nucleotide sequence ID" value="NZ_AP022593.1"/>
</dbReference>
<dbReference type="Proteomes" id="UP000467428">
    <property type="component" value="Chromosome"/>
</dbReference>
<evidence type="ECO:0000313" key="6">
    <source>
        <dbReference type="Proteomes" id="UP000467428"/>
    </source>
</evidence>
<evidence type="ECO:0000259" key="4">
    <source>
        <dbReference type="Pfam" id="PF21761"/>
    </source>
</evidence>
<accession>A0A7I7S4S6</accession>
<evidence type="ECO:0000256" key="1">
    <source>
        <dbReference type="ARBA" id="ARBA00009080"/>
    </source>
</evidence>
<dbReference type="InterPro" id="IPR048666">
    <property type="entry name" value="RedAm-like_C"/>
</dbReference>
<dbReference type="AlphaFoldDB" id="A0A7I7S4S6"/>
<dbReference type="InterPro" id="IPR013328">
    <property type="entry name" value="6PGD_dom2"/>
</dbReference>
<dbReference type="Gene3D" id="3.40.50.720">
    <property type="entry name" value="NAD(P)-binding Rossmann-like Domain"/>
    <property type="match status" value="1"/>
</dbReference>
<feature type="domain" description="NADPH-dependent reductive aminase-like C-terminal" evidence="4">
    <location>
        <begin position="162"/>
        <end position="286"/>
    </location>
</feature>
<dbReference type="InterPro" id="IPR015815">
    <property type="entry name" value="HIBADH-related"/>
</dbReference>
<keyword evidence="2" id="KW-0560">Oxidoreductase</keyword>
<dbReference type="InterPro" id="IPR006115">
    <property type="entry name" value="6PGDH_NADP-bd"/>
</dbReference>
<organism evidence="5 6">
    <name type="scientific">Mycolicibacterium arabiense</name>
    <dbReference type="NCBI Taxonomy" id="1286181"/>
    <lineage>
        <taxon>Bacteria</taxon>
        <taxon>Bacillati</taxon>
        <taxon>Actinomycetota</taxon>
        <taxon>Actinomycetes</taxon>
        <taxon>Mycobacteriales</taxon>
        <taxon>Mycobacteriaceae</taxon>
        <taxon>Mycolicibacterium</taxon>
    </lineage>
</organism>
<dbReference type="PIRSF" id="PIRSF000103">
    <property type="entry name" value="HIBADH"/>
    <property type="match status" value="1"/>
</dbReference>
<dbReference type="EMBL" id="AP022593">
    <property type="protein sequence ID" value="BBY51005.1"/>
    <property type="molecule type" value="Genomic_DNA"/>
</dbReference>
<sequence>MDDPRLTPVSFLGVGEMGAALIRAATAAGFPVTAWNRDRSKADVLSGVSVAGSPADAIAAAPTVVVCLFDIASVHEVLDPVVHGLAGHRLINLTTTSPDGARELAAWAAAAGAEYLDGGIMATPPMIGTPNSSVLYSGSRHLFDDSRELLETWGAAEYFGHDAGMASMYDLALLSGMYVMFAGFFHGAAMVGAAGVPAKEFATRAVAWLQAVLPALTEYAEVIDGGDYSLPGQQSLYFSDLTDILDASRQQGISTEVVDVVQRLIHRQIDAGHGRDGFARVIESIKHSEAAA</sequence>
<dbReference type="PANTHER" id="PTHR43580:SF2">
    <property type="entry name" value="CYTOKINE-LIKE NUCLEAR FACTOR N-PAC"/>
    <property type="match status" value="1"/>
</dbReference>
<dbReference type="Pfam" id="PF03446">
    <property type="entry name" value="NAD_binding_2"/>
    <property type="match status" value="1"/>
</dbReference>
<dbReference type="SUPFAM" id="SSF48179">
    <property type="entry name" value="6-phosphogluconate dehydrogenase C-terminal domain-like"/>
    <property type="match status" value="1"/>
</dbReference>
<dbReference type="SUPFAM" id="SSF51735">
    <property type="entry name" value="NAD(P)-binding Rossmann-fold domains"/>
    <property type="match status" value="1"/>
</dbReference>
<gene>
    <name evidence="5" type="ORF">MARA_44730</name>
</gene>
<proteinExistence type="inferred from homology"/>
<dbReference type="Gene3D" id="1.10.1040.10">
    <property type="entry name" value="N-(1-d-carboxylethyl)-l-norvaline Dehydrogenase, domain 2"/>
    <property type="match status" value="1"/>
</dbReference>
<geneLocation type="plasmid" evidence="6">
    <name>pjcm18538 dna</name>
</geneLocation>
<evidence type="ECO:0000259" key="3">
    <source>
        <dbReference type="Pfam" id="PF03446"/>
    </source>
</evidence>
<dbReference type="InterPro" id="IPR036291">
    <property type="entry name" value="NAD(P)-bd_dom_sf"/>
</dbReference>
<dbReference type="PANTHER" id="PTHR43580">
    <property type="entry name" value="OXIDOREDUCTASE GLYR1-RELATED"/>
    <property type="match status" value="1"/>
</dbReference>
<dbReference type="InterPro" id="IPR008927">
    <property type="entry name" value="6-PGluconate_DH-like_C_sf"/>
</dbReference>
<reference evidence="5 6" key="1">
    <citation type="journal article" date="2019" name="Emerg. Microbes Infect.">
        <title>Comprehensive subspecies identification of 175 nontuberculous mycobacteria species based on 7547 genomic profiles.</title>
        <authorList>
            <person name="Matsumoto Y."/>
            <person name="Kinjo T."/>
            <person name="Motooka D."/>
            <person name="Nabeya D."/>
            <person name="Jung N."/>
            <person name="Uechi K."/>
            <person name="Horii T."/>
            <person name="Iida T."/>
            <person name="Fujita J."/>
            <person name="Nakamura S."/>
        </authorList>
    </citation>
    <scope>NUCLEOTIDE SEQUENCE [LARGE SCALE GENOMIC DNA]</scope>
    <source>
        <strain evidence="5 6">JCM 18538</strain>
    </source>
</reference>
<dbReference type="Pfam" id="PF21761">
    <property type="entry name" value="RedAm-like_C"/>
    <property type="match status" value="1"/>
</dbReference>
<feature type="domain" description="6-phosphogluconate dehydrogenase NADP-binding" evidence="3">
    <location>
        <begin position="9"/>
        <end position="155"/>
    </location>
</feature>
<comment type="similarity">
    <text evidence="1">Belongs to the HIBADH-related family.</text>
</comment>
<dbReference type="KEGG" id="marz:MARA_44730"/>
<name>A0A7I7S4S6_9MYCO</name>
<keyword evidence="6" id="KW-1185">Reference proteome</keyword>
<evidence type="ECO:0000256" key="2">
    <source>
        <dbReference type="ARBA" id="ARBA00023002"/>
    </source>
</evidence>
<evidence type="ECO:0000313" key="5">
    <source>
        <dbReference type="EMBL" id="BBY51005.1"/>
    </source>
</evidence>
<dbReference type="GO" id="GO:0016491">
    <property type="term" value="F:oxidoreductase activity"/>
    <property type="evidence" value="ECO:0007669"/>
    <property type="project" value="UniProtKB-KW"/>
</dbReference>